<evidence type="ECO:0000313" key="3">
    <source>
        <dbReference type="WBParaSite" id="HPBE_0000278701-mRNA-1"/>
    </source>
</evidence>
<name>A0A183F9E5_HELPZ</name>
<dbReference type="WBParaSite" id="HPBE_0000278701-mRNA-1">
    <property type="protein sequence ID" value="HPBE_0000278701-mRNA-1"/>
    <property type="gene ID" value="HPBE_0000278701"/>
</dbReference>
<dbReference type="AlphaFoldDB" id="A0A183F9E5"/>
<dbReference type="Proteomes" id="UP000050761">
    <property type="component" value="Unassembled WGS sequence"/>
</dbReference>
<dbReference type="EMBL" id="UZAH01004935">
    <property type="protein sequence ID" value="VDO28284.1"/>
    <property type="molecule type" value="Genomic_DNA"/>
</dbReference>
<keyword evidence="2" id="KW-1185">Reference proteome</keyword>
<proteinExistence type="predicted"/>
<evidence type="ECO:0000313" key="2">
    <source>
        <dbReference type="Proteomes" id="UP000050761"/>
    </source>
</evidence>
<organism evidence="2 3">
    <name type="scientific">Heligmosomoides polygyrus</name>
    <name type="common">Parasitic roundworm</name>
    <dbReference type="NCBI Taxonomy" id="6339"/>
    <lineage>
        <taxon>Eukaryota</taxon>
        <taxon>Metazoa</taxon>
        <taxon>Ecdysozoa</taxon>
        <taxon>Nematoda</taxon>
        <taxon>Chromadorea</taxon>
        <taxon>Rhabditida</taxon>
        <taxon>Rhabditina</taxon>
        <taxon>Rhabditomorpha</taxon>
        <taxon>Strongyloidea</taxon>
        <taxon>Heligmosomidae</taxon>
        <taxon>Heligmosomoides</taxon>
    </lineage>
</organism>
<protein>
    <submittedName>
        <fullName evidence="1 3">Uncharacterized protein</fullName>
    </submittedName>
</protein>
<accession>A0A3P7UZ88</accession>
<gene>
    <name evidence="1" type="ORF">HPBE_LOCUS2788</name>
</gene>
<sequence>MGTCGGCYRYSRSDHQAISWFWLRYFCNDCQLGGGYDGSATCGFKTSYSSRTDDTDVPSSVLFLRAITWL</sequence>
<accession>A0A183F9E5</accession>
<reference evidence="3" key="2">
    <citation type="submission" date="2019-09" db="UniProtKB">
        <authorList>
            <consortium name="WormBaseParasite"/>
        </authorList>
    </citation>
    <scope>IDENTIFICATION</scope>
</reference>
<reference evidence="1 2" key="1">
    <citation type="submission" date="2018-11" db="EMBL/GenBank/DDBJ databases">
        <authorList>
            <consortium name="Pathogen Informatics"/>
        </authorList>
    </citation>
    <scope>NUCLEOTIDE SEQUENCE [LARGE SCALE GENOMIC DNA]</scope>
</reference>
<evidence type="ECO:0000313" key="1">
    <source>
        <dbReference type="EMBL" id="VDO28284.1"/>
    </source>
</evidence>